<keyword evidence="1" id="KW-0472">Membrane</keyword>
<dbReference type="InterPro" id="IPR007383">
    <property type="entry name" value="DUF445"/>
</dbReference>
<proteinExistence type="predicted"/>
<gene>
    <name evidence="2" type="ORF">H3309_01975</name>
</gene>
<dbReference type="Proteomes" id="UP000515292">
    <property type="component" value="Chromosome"/>
</dbReference>
<feature type="transmembrane region" description="Helical" evidence="1">
    <location>
        <begin position="30"/>
        <end position="52"/>
    </location>
</feature>
<reference evidence="2 3" key="1">
    <citation type="submission" date="2020-07" db="EMBL/GenBank/DDBJ databases">
        <title>Complete genome sequence for Sandaracinobacter sp. M6.</title>
        <authorList>
            <person name="Tang Y."/>
            <person name="Liu Q."/>
            <person name="Guo Z."/>
            <person name="Lei P."/>
            <person name="Huang B."/>
        </authorList>
    </citation>
    <scope>NUCLEOTIDE SEQUENCE [LARGE SCALE GENOMIC DNA]</scope>
    <source>
        <strain evidence="2 3">M6</strain>
    </source>
</reference>
<dbReference type="AlphaFoldDB" id="A0A7G5IIV8"/>
<dbReference type="Pfam" id="PF04286">
    <property type="entry name" value="DUF445"/>
    <property type="match status" value="1"/>
</dbReference>
<keyword evidence="1" id="KW-1133">Transmembrane helix</keyword>
<dbReference type="GO" id="GO:0005886">
    <property type="term" value="C:plasma membrane"/>
    <property type="evidence" value="ECO:0007669"/>
    <property type="project" value="TreeGrafter"/>
</dbReference>
<dbReference type="PANTHER" id="PTHR38442:SF1">
    <property type="entry name" value="INNER MEMBRANE PROTEIN"/>
    <property type="match status" value="1"/>
</dbReference>
<accession>A0A7G5IIV8</accession>
<evidence type="ECO:0000313" key="3">
    <source>
        <dbReference type="Proteomes" id="UP000515292"/>
    </source>
</evidence>
<evidence type="ECO:0000313" key="2">
    <source>
        <dbReference type="EMBL" id="QMW23300.1"/>
    </source>
</evidence>
<dbReference type="EMBL" id="CP059851">
    <property type="protein sequence ID" value="QMW23300.1"/>
    <property type="molecule type" value="Genomic_DNA"/>
</dbReference>
<feature type="transmembrane region" description="Helical" evidence="1">
    <location>
        <begin position="399"/>
        <end position="421"/>
    </location>
</feature>
<feature type="transmembrane region" description="Helical" evidence="1">
    <location>
        <begin position="58"/>
        <end position="82"/>
    </location>
</feature>
<protein>
    <submittedName>
        <fullName evidence="2">DUF445 domain-containing protein</fullName>
    </submittedName>
</protein>
<organism evidence="2 3">
    <name type="scientific">Sandaracinobacteroides saxicola</name>
    <dbReference type="NCBI Taxonomy" id="2759707"/>
    <lineage>
        <taxon>Bacteria</taxon>
        <taxon>Pseudomonadati</taxon>
        <taxon>Pseudomonadota</taxon>
        <taxon>Alphaproteobacteria</taxon>
        <taxon>Sphingomonadales</taxon>
        <taxon>Sphingosinicellaceae</taxon>
        <taxon>Sandaracinobacteroides</taxon>
    </lineage>
</organism>
<sequence>MASGHRSRNPPRWRALRSKLLGDNAARLKAVAGGLLLLSASLLIAATLLMRAGYPQFVWLQAFAEAALVGGLADWFAVTALFRRPMGLPIPHTAIIPANKDRIGDALALFVRDNFLTPGNVARRLERFDAADTLAGWLERPASGARARRGLGSLLEMLASGPAADEVGRRIREAGARKLRETPVAPLLGRMLEAMVANGRHLPVLEAAIGWARNTLDNQEGLIRAMVEDRTAWLLRLVNVDEKVADAIVDGLRALLAEVQMDPHHPIREKAERAIADLIFDLKHMPEMQAKVERVKRELLDSPAVGEWLEGLWGEAKAGLKGLLAGDAPGAIGASVAKSLRGEAALAAAVNALARRAIVGTVARYGDSIVGLISDTVRGWDAATITDKLESAVSRDLQFIRLNGTLIGGLIGVALHAVLMLA</sequence>
<keyword evidence="3" id="KW-1185">Reference proteome</keyword>
<keyword evidence="1" id="KW-0812">Transmembrane</keyword>
<dbReference type="PANTHER" id="PTHR38442">
    <property type="entry name" value="INNER MEMBRANE PROTEIN-RELATED"/>
    <property type="match status" value="1"/>
</dbReference>
<evidence type="ECO:0000256" key="1">
    <source>
        <dbReference type="SAM" id="Phobius"/>
    </source>
</evidence>
<name>A0A7G5IIV8_9SPHN</name>
<dbReference type="KEGG" id="sand:H3309_01975"/>